<proteinExistence type="predicted"/>
<dbReference type="Proteomes" id="UP000193498">
    <property type="component" value="Unassembled WGS sequence"/>
</dbReference>
<protein>
    <submittedName>
        <fullName evidence="2">Uncharacterized protein</fullName>
    </submittedName>
</protein>
<keyword evidence="1" id="KW-0732">Signal</keyword>
<dbReference type="AlphaFoldDB" id="A0A1Y1YM12"/>
<evidence type="ECO:0000256" key="1">
    <source>
        <dbReference type="SAM" id="SignalP"/>
    </source>
</evidence>
<keyword evidence="3" id="KW-1185">Reference proteome</keyword>
<comment type="caution">
    <text evidence="2">The sequence shown here is derived from an EMBL/GenBank/DDBJ whole genome shotgun (WGS) entry which is preliminary data.</text>
</comment>
<feature type="chain" id="PRO_5013367806" evidence="1">
    <location>
        <begin position="23"/>
        <end position="115"/>
    </location>
</feature>
<organism evidence="2 3">
    <name type="scientific">Basidiobolus meristosporus CBS 931.73</name>
    <dbReference type="NCBI Taxonomy" id="1314790"/>
    <lineage>
        <taxon>Eukaryota</taxon>
        <taxon>Fungi</taxon>
        <taxon>Fungi incertae sedis</taxon>
        <taxon>Zoopagomycota</taxon>
        <taxon>Entomophthoromycotina</taxon>
        <taxon>Basidiobolomycetes</taxon>
        <taxon>Basidiobolales</taxon>
        <taxon>Basidiobolaceae</taxon>
        <taxon>Basidiobolus</taxon>
    </lineage>
</organism>
<dbReference type="EMBL" id="MCFE01000103">
    <property type="protein sequence ID" value="ORX99047.1"/>
    <property type="molecule type" value="Genomic_DNA"/>
</dbReference>
<evidence type="ECO:0000313" key="2">
    <source>
        <dbReference type="EMBL" id="ORX99047.1"/>
    </source>
</evidence>
<name>A0A1Y1YM12_9FUNG</name>
<gene>
    <name evidence="2" type="ORF">K493DRAFT_313362</name>
</gene>
<reference evidence="2 3" key="1">
    <citation type="submission" date="2016-07" db="EMBL/GenBank/DDBJ databases">
        <title>Pervasive Adenine N6-methylation of Active Genes in Fungi.</title>
        <authorList>
            <consortium name="DOE Joint Genome Institute"/>
            <person name="Mondo S.J."/>
            <person name="Dannebaum R.O."/>
            <person name="Kuo R.C."/>
            <person name="Labutti K."/>
            <person name="Haridas S."/>
            <person name="Kuo A."/>
            <person name="Salamov A."/>
            <person name="Ahrendt S.R."/>
            <person name="Lipzen A."/>
            <person name="Sullivan W."/>
            <person name="Andreopoulos W.B."/>
            <person name="Clum A."/>
            <person name="Lindquist E."/>
            <person name="Daum C."/>
            <person name="Ramamoorthy G.K."/>
            <person name="Gryganskyi A."/>
            <person name="Culley D."/>
            <person name="Magnuson J.K."/>
            <person name="James T.Y."/>
            <person name="O'Malley M.A."/>
            <person name="Stajich J.E."/>
            <person name="Spatafora J.W."/>
            <person name="Visel A."/>
            <person name="Grigoriev I.V."/>
        </authorList>
    </citation>
    <scope>NUCLEOTIDE SEQUENCE [LARGE SCALE GENOMIC DNA]</scope>
    <source>
        <strain evidence="2 3">CBS 931.73</strain>
    </source>
</reference>
<dbReference type="InParanoid" id="A0A1Y1YM12"/>
<sequence length="115" mass="12619">MLSFTKSFAVIALLLSPMVARGFEIPNLPDCNICFSALPEGCKDIMKEAKTSTKNGLRAMTECICTDEYFTVFSSCAGCSAKIMGVFTKSPTEEDFKQTKDACTKLLEYTKAQSK</sequence>
<evidence type="ECO:0000313" key="3">
    <source>
        <dbReference type="Proteomes" id="UP000193498"/>
    </source>
</evidence>
<accession>A0A1Y1YM12</accession>
<feature type="signal peptide" evidence="1">
    <location>
        <begin position="1"/>
        <end position="22"/>
    </location>
</feature>